<evidence type="ECO:0000259" key="1">
    <source>
        <dbReference type="Pfam" id="PF06114"/>
    </source>
</evidence>
<reference evidence="2 3" key="1">
    <citation type="submission" date="2018-01" db="EMBL/GenBank/DDBJ databases">
        <title>The whole genome sequencing and assembly of Halobacillus litoralis ERB031 strain.</title>
        <authorList>
            <person name="Lee S.-J."/>
            <person name="Park M.-K."/>
            <person name="Kim J.-Y."/>
            <person name="Lee Y.-J."/>
            <person name="Yi H."/>
            <person name="Bahn Y.-S."/>
            <person name="Kim J.F."/>
            <person name="Lee D.-W."/>
        </authorList>
    </citation>
    <scope>NUCLEOTIDE SEQUENCE [LARGE SCALE GENOMIC DNA]</scope>
    <source>
        <strain evidence="2 3">ERB 031</strain>
    </source>
</reference>
<feature type="domain" description="IrrE N-terminal-like" evidence="1">
    <location>
        <begin position="36"/>
        <end position="147"/>
    </location>
</feature>
<sequence length="181" mass="21260">MYQYTLLESYIKDLLFSMCVLVPNQLTMERLAKRAKIKLHYIDDSSVVSYYDGQVHIFIDSRLSIEKQWVDFCHEFCHATTHFGDQMRLPKSFVDYQEAKARNFAMHMAVPTFMLIKMKLPFNIVDAAYIVAETFGVPPNFALRRLHHFENQVLSAESYDRFRKSVPTYCNLMNYGTSEEV</sequence>
<dbReference type="OrthoDB" id="2417909at2"/>
<evidence type="ECO:0000313" key="3">
    <source>
        <dbReference type="Proteomes" id="UP000287756"/>
    </source>
</evidence>
<proteinExistence type="predicted"/>
<accession>A0A410MDN5</accession>
<organism evidence="2 3">
    <name type="scientific">Halobacillus litoralis</name>
    <dbReference type="NCBI Taxonomy" id="45668"/>
    <lineage>
        <taxon>Bacteria</taxon>
        <taxon>Bacillati</taxon>
        <taxon>Bacillota</taxon>
        <taxon>Bacilli</taxon>
        <taxon>Bacillales</taxon>
        <taxon>Bacillaceae</taxon>
        <taxon>Halobacillus</taxon>
    </lineage>
</organism>
<dbReference type="EMBL" id="CP026118">
    <property type="protein sequence ID" value="QAS52842.1"/>
    <property type="molecule type" value="Genomic_DNA"/>
</dbReference>
<gene>
    <name evidence="2" type="ORF">HLI_11865</name>
</gene>
<dbReference type="Proteomes" id="UP000287756">
    <property type="component" value="Chromosome"/>
</dbReference>
<protein>
    <recommendedName>
        <fullName evidence="1">IrrE N-terminal-like domain-containing protein</fullName>
    </recommendedName>
</protein>
<dbReference type="Pfam" id="PF06114">
    <property type="entry name" value="Peptidase_M78"/>
    <property type="match status" value="1"/>
</dbReference>
<name>A0A410MDN5_9BACI</name>
<dbReference type="KEGG" id="hli:HLI_11865"/>
<dbReference type="InterPro" id="IPR010359">
    <property type="entry name" value="IrrE_HExxH"/>
</dbReference>
<evidence type="ECO:0000313" key="2">
    <source>
        <dbReference type="EMBL" id="QAS52842.1"/>
    </source>
</evidence>
<dbReference type="AlphaFoldDB" id="A0A410MDN5"/>
<dbReference type="RefSeq" id="WP_128525119.1">
    <property type="nucleotide sequence ID" value="NZ_CP026118.1"/>
</dbReference>